<dbReference type="GO" id="GO:0016787">
    <property type="term" value="F:hydrolase activity"/>
    <property type="evidence" value="ECO:0007669"/>
    <property type="project" value="UniProtKB-KW"/>
</dbReference>
<evidence type="ECO:0000256" key="10">
    <source>
        <dbReference type="SAM" id="MobiDB-lite"/>
    </source>
</evidence>
<proteinExistence type="inferred from homology"/>
<dbReference type="GO" id="GO:0005524">
    <property type="term" value="F:ATP binding"/>
    <property type="evidence" value="ECO:0007669"/>
    <property type="project" value="UniProtKB-KW"/>
</dbReference>
<feature type="domain" description="HD Cas3-type" evidence="12">
    <location>
        <begin position="20"/>
        <end position="230"/>
    </location>
</feature>
<evidence type="ECO:0000256" key="7">
    <source>
        <dbReference type="ARBA" id="ARBA00022806"/>
    </source>
</evidence>
<dbReference type="PROSITE" id="PS51192">
    <property type="entry name" value="HELICASE_ATP_BIND_1"/>
    <property type="match status" value="1"/>
</dbReference>
<dbReference type="InterPro" id="IPR006474">
    <property type="entry name" value="Helicase_Cas3_CRISPR-ass_core"/>
</dbReference>
<evidence type="ECO:0000256" key="6">
    <source>
        <dbReference type="ARBA" id="ARBA00022801"/>
    </source>
</evidence>
<dbReference type="CDD" id="cd09641">
    <property type="entry name" value="Cas3''_I"/>
    <property type="match status" value="1"/>
</dbReference>
<dbReference type="SMART" id="SM00487">
    <property type="entry name" value="DEXDc"/>
    <property type="match status" value="1"/>
</dbReference>
<evidence type="ECO:0000256" key="9">
    <source>
        <dbReference type="ARBA" id="ARBA00023118"/>
    </source>
</evidence>
<evidence type="ECO:0000256" key="1">
    <source>
        <dbReference type="ARBA" id="ARBA00006847"/>
    </source>
</evidence>
<evidence type="ECO:0000256" key="2">
    <source>
        <dbReference type="ARBA" id="ARBA00009046"/>
    </source>
</evidence>
<keyword evidence="3" id="KW-0540">Nuclease</keyword>
<evidence type="ECO:0000256" key="8">
    <source>
        <dbReference type="ARBA" id="ARBA00022840"/>
    </source>
</evidence>
<sequence length="951" mass="108033">MSCNHVVNTELWGKKREVNGVMQWLPLAQHLEDTGNVIGQLWDHWLSDGQRRLIESSLSKRVDAKKLSQFLGCIHDIGKATPVFQFRKSYSNSKDLDIALKNKLATVGFTNINDFIIKAEDWSSSHHTITGQAILSNTGVPEGICAIVGAHHGKPLDNDSVYKSNESAYTDHYYQSETESENSKLWQKLQNDILDWALERNDFSNVDDLPEISEPAQVLLCGLVIMADWIASNEQYFPLIPIEKDLIENQEERYRKGWEKWLQHGSKDVWESLNCCSNISQIYKHRFGFLPNSIQTALYNVISHCKEPGIFILESSMGSGKTEASLIAAEQLANLTGRSGVFFGLPTQATSNGMFRRVEDWLKSVNSDFQGEIGLRLVHGKAELNADYAHLLHGMQNMNDGCESTSSSNDVNNNGVILNDWFTGRKTAMLDDFVVGTVDQFLLASLKQKHLMLRHLGLSKKVVIIDEVHAYDAYMNKYLEESLVWMAAYGVPVVLLSATLPAKRRKELIKAYMCGLFGFNWRECDKSNVDFETNNYPLITYSDKNCVKQKFIENDASDNKSVSVRKITDDSLHESLVNELKSLLNNGGIAGIIVNTVKRAQEIYNACVSEFTDEEVIVIHSQFIATDRVRKEQQICNMIGKNAHRPVRAIIIGTQVLEQSLDVDFDVLFTDLAPIDLLLQRAGRLHRHMIERPDSFKEPILYVLGTSERYEFEKASESIYSKYLLIRTQYYLPDVINMPQDISRLVQIVYGDNLLELQEDLKDAYAAAKREHDSVRNSNESAAKTYRIENPKSEIGKKSIVGLLKNSITNESDEFACAQVRNSGESIEVIAVKKVGSGYGTFHDCEDISQNIDYSEVAMRLAQETVGLPWMFTLNNNRIEETINELERIRKQKQFQNWDNQPWLRGSLVLLFDENNICEISKYRVVYSEKSGIVCIKSLEEDRKELKGEQV</sequence>
<dbReference type="PANTHER" id="PTHR47963">
    <property type="entry name" value="DEAD-BOX ATP-DEPENDENT RNA HELICASE 47, MITOCHONDRIAL"/>
    <property type="match status" value="1"/>
</dbReference>
<keyword evidence="9" id="KW-0051">Antiviral defense</keyword>
<comment type="caution">
    <text evidence="13">The sequence shown here is derived from an EMBL/GenBank/DDBJ whole genome shotgun (WGS) entry which is preliminary data.</text>
</comment>
<dbReference type="NCBIfam" id="TIGR01596">
    <property type="entry name" value="cas3_HD"/>
    <property type="match status" value="1"/>
</dbReference>
<dbReference type="GO" id="GO:0004386">
    <property type="term" value="F:helicase activity"/>
    <property type="evidence" value="ECO:0007669"/>
    <property type="project" value="UniProtKB-KW"/>
</dbReference>
<dbReference type="InterPro" id="IPR041372">
    <property type="entry name" value="Cas3_C"/>
</dbReference>
<keyword evidence="8" id="KW-0067">ATP-binding</keyword>
<protein>
    <submittedName>
        <fullName evidence="13">CRISPR-associated helicase Cas3</fullName>
    </submittedName>
</protein>
<evidence type="ECO:0000259" key="11">
    <source>
        <dbReference type="PROSITE" id="PS51192"/>
    </source>
</evidence>
<keyword evidence="7" id="KW-0347">Helicase</keyword>
<feature type="region of interest" description="Disordered" evidence="10">
    <location>
        <begin position="769"/>
        <end position="788"/>
    </location>
</feature>
<keyword evidence="5" id="KW-0547">Nucleotide-binding</keyword>
<comment type="similarity">
    <text evidence="1">In the N-terminal section; belongs to the CRISPR-associated nuclease Cas3-HD family.</text>
</comment>
<evidence type="ECO:0000256" key="3">
    <source>
        <dbReference type="ARBA" id="ARBA00022722"/>
    </source>
</evidence>
<evidence type="ECO:0000256" key="5">
    <source>
        <dbReference type="ARBA" id="ARBA00022741"/>
    </source>
</evidence>
<dbReference type="AlphaFoldDB" id="A0ABD4ZA97"/>
<evidence type="ECO:0000259" key="12">
    <source>
        <dbReference type="PROSITE" id="PS51643"/>
    </source>
</evidence>
<dbReference type="GO" id="GO:0004518">
    <property type="term" value="F:nuclease activity"/>
    <property type="evidence" value="ECO:0007669"/>
    <property type="project" value="UniProtKB-KW"/>
</dbReference>
<keyword evidence="6" id="KW-0378">Hydrolase</keyword>
<dbReference type="EMBL" id="JASOGJ010000001">
    <property type="protein sequence ID" value="MDK6695236.1"/>
    <property type="molecule type" value="Genomic_DNA"/>
</dbReference>
<reference evidence="13 14" key="1">
    <citation type="submission" date="2023-05" db="EMBL/GenBank/DDBJ databases">
        <title>Cataloging the Phylogenetic Diversity of Human Bladder Bacteria.</title>
        <authorList>
            <person name="Du J."/>
        </authorList>
    </citation>
    <scope>NUCLEOTIDE SEQUENCE [LARGE SCALE GENOMIC DNA]</scope>
    <source>
        <strain evidence="13 14">UMB9230</strain>
    </source>
</reference>
<dbReference type="CDD" id="cd17930">
    <property type="entry name" value="DEXHc_cas3"/>
    <property type="match status" value="1"/>
</dbReference>
<dbReference type="RefSeq" id="WP_285059743.1">
    <property type="nucleotide sequence ID" value="NZ_JASOGJ010000001.1"/>
</dbReference>
<dbReference type="Proteomes" id="UP001240561">
    <property type="component" value="Unassembled WGS sequence"/>
</dbReference>
<evidence type="ECO:0000313" key="14">
    <source>
        <dbReference type="Proteomes" id="UP001240561"/>
    </source>
</evidence>
<dbReference type="InterPro" id="IPR038257">
    <property type="entry name" value="CRISPR-assoc_Cas3_HD_sf"/>
</dbReference>
<keyword evidence="4" id="KW-0479">Metal-binding</keyword>
<evidence type="ECO:0000313" key="13">
    <source>
        <dbReference type="EMBL" id="MDK6695236.1"/>
    </source>
</evidence>
<dbReference type="InterPro" id="IPR054712">
    <property type="entry name" value="Cas3-like_dom"/>
</dbReference>
<comment type="similarity">
    <text evidence="2">In the central section; belongs to the CRISPR-associated helicase Cas3 family.</text>
</comment>
<dbReference type="Pfam" id="PF18395">
    <property type="entry name" value="Cas3_C"/>
    <property type="match status" value="1"/>
</dbReference>
<organism evidence="13 14">
    <name type="scientific">Gardnerella vaginalis</name>
    <dbReference type="NCBI Taxonomy" id="2702"/>
    <lineage>
        <taxon>Bacteria</taxon>
        <taxon>Bacillati</taxon>
        <taxon>Actinomycetota</taxon>
        <taxon>Actinomycetes</taxon>
        <taxon>Bifidobacteriales</taxon>
        <taxon>Bifidobacteriaceae</taxon>
        <taxon>Gardnerella</taxon>
    </lineage>
</organism>
<dbReference type="Gene3D" id="3.40.50.300">
    <property type="entry name" value="P-loop containing nucleotide triphosphate hydrolases"/>
    <property type="match status" value="2"/>
</dbReference>
<gene>
    <name evidence="13" type="primary">cas3</name>
    <name evidence="13" type="ORF">QP177_01430</name>
</gene>
<name>A0ABD4ZA97_GARVA</name>
<evidence type="ECO:0000256" key="4">
    <source>
        <dbReference type="ARBA" id="ARBA00022723"/>
    </source>
</evidence>
<dbReference type="InterPro" id="IPR014001">
    <property type="entry name" value="Helicase_ATP-bd"/>
</dbReference>
<dbReference type="Pfam" id="PF18019">
    <property type="entry name" value="Cas3_HD"/>
    <property type="match status" value="1"/>
</dbReference>
<dbReference type="Pfam" id="PF22590">
    <property type="entry name" value="Cas3-like_C_2"/>
    <property type="match status" value="1"/>
</dbReference>
<dbReference type="PROSITE" id="PS51643">
    <property type="entry name" value="HD_CAS3"/>
    <property type="match status" value="1"/>
</dbReference>
<accession>A0ABD4ZA97</accession>
<dbReference type="GO" id="GO:0046872">
    <property type="term" value="F:metal ion binding"/>
    <property type="evidence" value="ECO:0007669"/>
    <property type="project" value="UniProtKB-KW"/>
</dbReference>
<dbReference type="InterPro" id="IPR050547">
    <property type="entry name" value="DEAD_box_RNA_helicases"/>
</dbReference>
<dbReference type="Gene3D" id="1.10.3210.30">
    <property type="match status" value="1"/>
</dbReference>
<dbReference type="SUPFAM" id="SSF52540">
    <property type="entry name" value="P-loop containing nucleoside triphosphate hydrolases"/>
    <property type="match status" value="1"/>
</dbReference>
<dbReference type="NCBIfam" id="TIGR01587">
    <property type="entry name" value="cas3_core"/>
    <property type="match status" value="1"/>
</dbReference>
<dbReference type="InterPro" id="IPR027417">
    <property type="entry name" value="P-loop_NTPase"/>
</dbReference>
<dbReference type="GO" id="GO:0051607">
    <property type="term" value="P:defense response to virus"/>
    <property type="evidence" value="ECO:0007669"/>
    <property type="project" value="UniProtKB-KW"/>
</dbReference>
<feature type="domain" description="Helicase ATP-binding" evidence="11">
    <location>
        <begin position="302"/>
        <end position="518"/>
    </location>
</feature>
<dbReference type="InterPro" id="IPR006483">
    <property type="entry name" value="CRISPR-assoc_Cas3_HD"/>
</dbReference>
<dbReference type="PANTHER" id="PTHR47963:SF9">
    <property type="entry name" value="CRISPR-ASSOCIATED ENDONUCLEASE_HELICASE CAS3"/>
    <property type="match status" value="1"/>
</dbReference>